<name>A0A4S4KXC4_9AGAM</name>
<protein>
    <submittedName>
        <fullName evidence="1">Uncharacterized protein</fullName>
    </submittedName>
</protein>
<comment type="caution">
    <text evidence="1">The sequence shown here is derived from an EMBL/GenBank/DDBJ whole genome shotgun (WGS) entry which is preliminary data.</text>
</comment>
<gene>
    <name evidence="1" type="ORF">EW145_g6192</name>
</gene>
<keyword evidence="2" id="KW-1185">Reference proteome</keyword>
<accession>A0A4S4KXC4</accession>
<organism evidence="1 2">
    <name type="scientific">Phellinidium pouzarii</name>
    <dbReference type="NCBI Taxonomy" id="167371"/>
    <lineage>
        <taxon>Eukaryota</taxon>
        <taxon>Fungi</taxon>
        <taxon>Dikarya</taxon>
        <taxon>Basidiomycota</taxon>
        <taxon>Agaricomycotina</taxon>
        <taxon>Agaricomycetes</taxon>
        <taxon>Hymenochaetales</taxon>
        <taxon>Hymenochaetaceae</taxon>
        <taxon>Phellinidium</taxon>
    </lineage>
</organism>
<dbReference type="AlphaFoldDB" id="A0A4S4KXC4"/>
<evidence type="ECO:0000313" key="2">
    <source>
        <dbReference type="Proteomes" id="UP000308199"/>
    </source>
</evidence>
<reference evidence="1 2" key="1">
    <citation type="submission" date="2019-02" db="EMBL/GenBank/DDBJ databases">
        <title>Genome sequencing of the rare red list fungi Phellinidium pouzarii.</title>
        <authorList>
            <person name="Buettner E."/>
            <person name="Kellner H."/>
        </authorList>
    </citation>
    <scope>NUCLEOTIDE SEQUENCE [LARGE SCALE GENOMIC DNA]</scope>
    <source>
        <strain evidence="1 2">DSM 108285</strain>
    </source>
</reference>
<sequence length="210" mass="23572">MPSQHLSSHITHSYSPYPHYHSANINHLHNILNNPDLHPTIDTIINQPKNHTIQIPLYIHDVLQLDINSILQQRQILKNIIDTHTASLRTFQSMMTQNHHSEHLHNEQSQFFLYAALCHGVAETLSQFFKDIDTDISLNSSPPPLAIPNTETCPSGSPENPITIDDDIEEQFYEVSEAAIQASPTSPSPLDLSNHGCRSLDLDTQVLPLG</sequence>
<dbReference type="EMBL" id="SGPK01000444">
    <property type="protein sequence ID" value="THH03516.1"/>
    <property type="molecule type" value="Genomic_DNA"/>
</dbReference>
<evidence type="ECO:0000313" key="1">
    <source>
        <dbReference type="EMBL" id="THH03516.1"/>
    </source>
</evidence>
<proteinExistence type="predicted"/>
<dbReference type="Proteomes" id="UP000308199">
    <property type="component" value="Unassembled WGS sequence"/>
</dbReference>